<dbReference type="AlphaFoldDB" id="A0ABD3PZ62"/>
<keyword evidence="3" id="KW-1185">Reference proteome</keyword>
<dbReference type="EMBL" id="JALLAZ020000544">
    <property type="protein sequence ID" value="KAL3792646.1"/>
    <property type="molecule type" value="Genomic_DNA"/>
</dbReference>
<comment type="caution">
    <text evidence="2">The sequence shown here is derived from an EMBL/GenBank/DDBJ whole genome shotgun (WGS) entry which is preliminary data.</text>
</comment>
<reference evidence="2 3" key="1">
    <citation type="submission" date="2024-10" db="EMBL/GenBank/DDBJ databases">
        <title>Updated reference genomes for cyclostephanoid diatoms.</title>
        <authorList>
            <person name="Roberts W.R."/>
            <person name="Alverson A.J."/>
        </authorList>
    </citation>
    <scope>NUCLEOTIDE SEQUENCE [LARGE SCALE GENOMIC DNA]</scope>
    <source>
        <strain evidence="2 3">AJA276-08</strain>
    </source>
</reference>
<accession>A0ABD3PZ62</accession>
<gene>
    <name evidence="2" type="ORF">ACHAW5_005100</name>
</gene>
<organism evidence="2 3">
    <name type="scientific">Stephanodiscus triporus</name>
    <dbReference type="NCBI Taxonomy" id="2934178"/>
    <lineage>
        <taxon>Eukaryota</taxon>
        <taxon>Sar</taxon>
        <taxon>Stramenopiles</taxon>
        <taxon>Ochrophyta</taxon>
        <taxon>Bacillariophyta</taxon>
        <taxon>Coscinodiscophyceae</taxon>
        <taxon>Thalassiosirophycidae</taxon>
        <taxon>Stephanodiscales</taxon>
        <taxon>Stephanodiscaceae</taxon>
        <taxon>Stephanodiscus</taxon>
    </lineage>
</organism>
<feature type="chain" id="PRO_5044891863" description="PS II complex 12 kDa extrinsic protein" evidence="1">
    <location>
        <begin position="21"/>
        <end position="103"/>
    </location>
</feature>
<name>A0ABD3PZ62_9STRA</name>
<protein>
    <recommendedName>
        <fullName evidence="4">PS II complex 12 kDa extrinsic protein</fullName>
    </recommendedName>
</protein>
<evidence type="ECO:0000256" key="1">
    <source>
        <dbReference type="SAM" id="SignalP"/>
    </source>
</evidence>
<dbReference type="Proteomes" id="UP001530315">
    <property type="component" value="Unassembled WGS sequence"/>
</dbReference>
<sequence length="103" mass="10760">MLSTPKATVILAMIAASSSSAFTAAPRTNNAHSRKATQLDMFGNGLKNAFSNDDSLGKRENAGLKKVGPNVSEVTVNGKPVKAVAGQKVSQVMAAARVKVNYR</sequence>
<proteinExistence type="predicted"/>
<evidence type="ECO:0000313" key="3">
    <source>
        <dbReference type="Proteomes" id="UP001530315"/>
    </source>
</evidence>
<evidence type="ECO:0008006" key="4">
    <source>
        <dbReference type="Google" id="ProtNLM"/>
    </source>
</evidence>
<keyword evidence="1" id="KW-0732">Signal</keyword>
<feature type="signal peptide" evidence="1">
    <location>
        <begin position="1"/>
        <end position="20"/>
    </location>
</feature>
<evidence type="ECO:0000313" key="2">
    <source>
        <dbReference type="EMBL" id="KAL3792646.1"/>
    </source>
</evidence>